<accession>A0ABQ0RJQ0</accession>
<gene>
    <name evidence="2" type="ORF">ANI01nite_12510</name>
</gene>
<dbReference type="Proteomes" id="UP000316242">
    <property type="component" value="Unassembled WGS sequence"/>
</dbReference>
<keyword evidence="3" id="KW-1185">Reference proteome</keyword>
<organism evidence="2 3">
    <name type="scientific">Glutamicibacter nicotianae</name>
    <name type="common">Arthrobacter nicotianae</name>
    <dbReference type="NCBI Taxonomy" id="37929"/>
    <lineage>
        <taxon>Bacteria</taxon>
        <taxon>Bacillati</taxon>
        <taxon>Actinomycetota</taxon>
        <taxon>Actinomycetes</taxon>
        <taxon>Micrococcales</taxon>
        <taxon>Micrococcaceae</taxon>
        <taxon>Glutamicibacter</taxon>
    </lineage>
</organism>
<feature type="region of interest" description="Disordered" evidence="1">
    <location>
        <begin position="1"/>
        <end position="45"/>
    </location>
</feature>
<sequence length="187" mass="21166">MSTGPSAAPPNDSRSRPQQPKKWATRYHANESLDDRSSRPSCSPTRLCRKNERRIIALRFNRQWGPHRISYHLGIPRSTVGRVLDRYRMPKLAHLDQATGLPVRKPRPVRYEKQTPGELVHVDIKKLGCIPKGGGWRAHGRGSAQDRQAGAARDRAARQGAKGSRGYLFLHHAVDDHSKLAYFRNPQ</sequence>
<comment type="caution">
    <text evidence="2">The sequence shown here is derived from an EMBL/GenBank/DDBJ whole genome shotgun (WGS) entry which is preliminary data.</text>
</comment>
<evidence type="ECO:0000313" key="3">
    <source>
        <dbReference type="Proteomes" id="UP000316242"/>
    </source>
</evidence>
<feature type="compositionally biased region" description="Basic and acidic residues" evidence="1">
    <location>
        <begin position="28"/>
        <end position="38"/>
    </location>
</feature>
<protein>
    <recommendedName>
        <fullName evidence="4">Integrase catalytic domain-containing protein</fullName>
    </recommendedName>
</protein>
<evidence type="ECO:0000256" key="1">
    <source>
        <dbReference type="SAM" id="MobiDB-lite"/>
    </source>
</evidence>
<evidence type="ECO:0000313" key="2">
    <source>
        <dbReference type="EMBL" id="GEC12048.1"/>
    </source>
</evidence>
<evidence type="ECO:0008006" key="4">
    <source>
        <dbReference type="Google" id="ProtNLM"/>
    </source>
</evidence>
<reference evidence="2 3" key="1">
    <citation type="submission" date="2019-06" db="EMBL/GenBank/DDBJ databases">
        <title>Whole genome shotgun sequence of Glutamicibacter nicotianae NBRC 14234.</title>
        <authorList>
            <person name="Hosoyama A."/>
            <person name="Uohara A."/>
            <person name="Ohji S."/>
            <person name="Ichikawa N."/>
        </authorList>
    </citation>
    <scope>NUCLEOTIDE SEQUENCE [LARGE SCALE GENOMIC DNA]</scope>
    <source>
        <strain evidence="2 3">NBRC 14234</strain>
    </source>
</reference>
<dbReference type="EMBL" id="BJNE01000004">
    <property type="protein sequence ID" value="GEC12048.1"/>
    <property type="molecule type" value="Genomic_DNA"/>
</dbReference>
<proteinExistence type="predicted"/>
<feature type="compositionally biased region" description="Low complexity" evidence="1">
    <location>
        <begin position="141"/>
        <end position="151"/>
    </location>
</feature>
<name>A0ABQ0RJQ0_GLUNI</name>
<feature type="region of interest" description="Disordered" evidence="1">
    <location>
        <begin position="135"/>
        <end position="158"/>
    </location>
</feature>